<dbReference type="Pfam" id="PF13372">
    <property type="entry name" value="Alginate_exp"/>
    <property type="match status" value="1"/>
</dbReference>
<keyword evidence="1" id="KW-0175">Coiled coil</keyword>
<keyword evidence="2" id="KW-0732">Signal</keyword>
<name>A0AA86T778_9BACT</name>
<sequence>MIALSLSSVAGLILLATMLLALSPATSAETIEELRMQLEQMEERQQAERDEMKRRMAQIEGRAPAPPEAPKPKLRVWLRKPEQLRPSGPVACPGFMECPPEPKLHLEAPAPADGPEWQLELQGYTRFRFNLYDNFSDQQFAPDGTLQHGSSASFNTFRKEDDRLRFSTLRGYATAAVKKGPFMAVASLNYAGDNFNDGVLLGNDRAPMGPAGQREFQVDTQLLYLQYNGWAQVRLGRQMNHVGNGIVGHIVRDSVTALKQWNDQFSMQITYVMGAMGRSITNSSGSGISQTTLQKLNTSSATEEGLDGAMLIFNYRPTPKNRLQFFIWRMWDTTQGGVYKQNQYLDANGSGRIGPLDYAFEYAYLGGTSPIVSDDGSGIHGRRERNSAHLAYLDLRYRFDLTALIPERPDFLSLGATFGFGSGDKNPDDGTNRNFDSLFLDETGFRYNFLFSDDIHGFNGRGFDSRRGSGFTNVTFAQPYAILRPIADFQIKVAWTWLQASVAQPAGTGVLGPRPLLHPALSYSRTAVGGPTKDIGQEFDVLVDYVYGPVRLFSYFGMFLPGRLYAPHQDNALKYEVGVEYRF</sequence>
<dbReference type="Proteomes" id="UP001179121">
    <property type="component" value="Chromosome"/>
</dbReference>
<organism evidence="4 5">
    <name type="scientific">Nitrospira tepida</name>
    <dbReference type="NCBI Taxonomy" id="2973512"/>
    <lineage>
        <taxon>Bacteria</taxon>
        <taxon>Pseudomonadati</taxon>
        <taxon>Nitrospirota</taxon>
        <taxon>Nitrospiria</taxon>
        <taxon>Nitrospirales</taxon>
        <taxon>Nitrospiraceae</taxon>
        <taxon>Nitrospira</taxon>
    </lineage>
</organism>
<proteinExistence type="predicted"/>
<gene>
    <name evidence="4" type="ORF">DNFV4_03964</name>
</gene>
<dbReference type="AlphaFoldDB" id="A0AA86T778"/>
<dbReference type="EMBL" id="OX365700">
    <property type="protein sequence ID" value="CAI4033525.1"/>
    <property type="molecule type" value="Genomic_DNA"/>
</dbReference>
<reference evidence="4" key="1">
    <citation type="submission" date="2022-10" db="EMBL/GenBank/DDBJ databases">
        <authorList>
            <person name="Koch H."/>
        </authorList>
    </citation>
    <scope>NUCLEOTIDE SEQUENCE</scope>
    <source>
        <strain evidence="4">DNF</strain>
    </source>
</reference>
<dbReference type="InterPro" id="IPR025388">
    <property type="entry name" value="Alginate_export_dom"/>
</dbReference>
<dbReference type="InterPro" id="IPR018247">
    <property type="entry name" value="EF_Hand_1_Ca_BS"/>
</dbReference>
<evidence type="ECO:0000256" key="1">
    <source>
        <dbReference type="SAM" id="Coils"/>
    </source>
</evidence>
<feature type="domain" description="Alginate export" evidence="3">
    <location>
        <begin position="338"/>
        <end position="573"/>
    </location>
</feature>
<feature type="signal peptide" evidence="2">
    <location>
        <begin position="1"/>
        <end position="21"/>
    </location>
</feature>
<dbReference type="KEGG" id="nti:DNFV4_03964"/>
<dbReference type="PROSITE" id="PS00018">
    <property type="entry name" value="EF_HAND_1"/>
    <property type="match status" value="1"/>
</dbReference>
<protein>
    <submittedName>
        <fullName evidence="4">Alginate_exp domain-containing protein</fullName>
    </submittedName>
</protein>
<evidence type="ECO:0000313" key="4">
    <source>
        <dbReference type="EMBL" id="CAI4033525.1"/>
    </source>
</evidence>
<feature type="coiled-coil region" evidence="1">
    <location>
        <begin position="28"/>
        <end position="62"/>
    </location>
</feature>
<evidence type="ECO:0000256" key="2">
    <source>
        <dbReference type="SAM" id="SignalP"/>
    </source>
</evidence>
<feature type="chain" id="PRO_5041730806" evidence="2">
    <location>
        <begin position="22"/>
        <end position="583"/>
    </location>
</feature>
<evidence type="ECO:0000259" key="3">
    <source>
        <dbReference type="Pfam" id="PF13372"/>
    </source>
</evidence>
<evidence type="ECO:0000313" key="5">
    <source>
        <dbReference type="Proteomes" id="UP001179121"/>
    </source>
</evidence>
<keyword evidence="5" id="KW-1185">Reference proteome</keyword>
<accession>A0AA86T778</accession>